<reference evidence="3 4" key="2">
    <citation type="journal article" date="2019" name="G3 (Bethesda)">
        <title>Hybrid Assembly of the Genome of the Entomopathogenic Nematode Steinernema carpocapsae Identifies the X-Chromosome.</title>
        <authorList>
            <person name="Serra L."/>
            <person name="Macchietto M."/>
            <person name="Macias-Munoz A."/>
            <person name="McGill C.J."/>
            <person name="Rodriguez I.M."/>
            <person name="Rodriguez B."/>
            <person name="Murad R."/>
            <person name="Mortazavi A."/>
        </authorList>
    </citation>
    <scope>NUCLEOTIDE SEQUENCE [LARGE SCALE GENOMIC DNA]</scope>
    <source>
        <strain evidence="3 4">ALL</strain>
    </source>
</reference>
<dbReference type="Proteomes" id="UP000298663">
    <property type="component" value="Unassembled WGS sequence"/>
</dbReference>
<dbReference type="PANTHER" id="PTHR12205">
    <property type="entry name" value="CENTROMERE/KINETOCHORE PROTEIN ZW10"/>
    <property type="match status" value="1"/>
</dbReference>
<comment type="caution">
    <text evidence="3">The sequence shown here is derived from an EMBL/GenBank/DDBJ whole genome shotgun (WGS) entry which is preliminary data.</text>
</comment>
<sequence length="276" mass="31689">MEVIGKLDPALKTFATTFCDRFCETVVSSAACANSFKHRQVNGTETFQITKPTKKDERPTPELVFSKLTDIINYLSDGVGNTKIGETLLITAIGDRLRDRLMDLIVRDCLTPAVPMEKNASFSDVLGEATRFHNVMIEIELFRNDCKLLKDFCENHNKIFLERRCQDYGRRADPYQQALHRDGRSRQQRRRPGRELHGVHEHEGQPKEGWSRKTHQEFRRGSVPTEDVQVSEVQDQFLGLQACQPHLRNLGGRRRGVQPRGARRWHAVGDHFRNGP</sequence>
<evidence type="ECO:0000313" key="4">
    <source>
        <dbReference type="Proteomes" id="UP000298663"/>
    </source>
</evidence>
<organism evidence="3 4">
    <name type="scientific">Steinernema carpocapsae</name>
    <name type="common">Entomopathogenic nematode</name>
    <dbReference type="NCBI Taxonomy" id="34508"/>
    <lineage>
        <taxon>Eukaryota</taxon>
        <taxon>Metazoa</taxon>
        <taxon>Ecdysozoa</taxon>
        <taxon>Nematoda</taxon>
        <taxon>Chromadorea</taxon>
        <taxon>Rhabditida</taxon>
        <taxon>Tylenchina</taxon>
        <taxon>Panagrolaimomorpha</taxon>
        <taxon>Strongyloidoidea</taxon>
        <taxon>Steinernematidae</taxon>
        <taxon>Steinernema</taxon>
    </lineage>
</organism>
<reference evidence="3 4" key="1">
    <citation type="journal article" date="2015" name="Genome Biol.">
        <title>Comparative genomics of Steinernema reveals deeply conserved gene regulatory networks.</title>
        <authorList>
            <person name="Dillman A.R."/>
            <person name="Macchietto M."/>
            <person name="Porter C.F."/>
            <person name="Rogers A."/>
            <person name="Williams B."/>
            <person name="Antoshechkin I."/>
            <person name="Lee M.M."/>
            <person name="Goodwin Z."/>
            <person name="Lu X."/>
            <person name="Lewis E.E."/>
            <person name="Goodrich-Blair H."/>
            <person name="Stock S.P."/>
            <person name="Adams B.J."/>
            <person name="Sternberg P.W."/>
            <person name="Mortazavi A."/>
        </authorList>
    </citation>
    <scope>NUCLEOTIDE SEQUENCE [LARGE SCALE GENOMIC DNA]</scope>
    <source>
        <strain evidence="3 4">ALL</strain>
    </source>
</reference>
<evidence type="ECO:0000259" key="2">
    <source>
        <dbReference type="Pfam" id="PF20665"/>
    </source>
</evidence>
<dbReference type="PANTHER" id="PTHR12205:SF0">
    <property type="entry name" value="CENTROMERE_KINETOCHORE PROTEIN ZW10 HOMOLOG"/>
    <property type="match status" value="1"/>
</dbReference>
<keyword evidence="4" id="KW-1185">Reference proteome</keyword>
<dbReference type="GO" id="GO:0007094">
    <property type="term" value="P:mitotic spindle assembly checkpoint signaling"/>
    <property type="evidence" value="ECO:0007669"/>
    <property type="project" value="TreeGrafter"/>
</dbReference>
<dbReference type="Pfam" id="PF20665">
    <property type="entry name" value="Zw10_middle"/>
    <property type="match status" value="1"/>
</dbReference>
<dbReference type="EMBL" id="AZBU02000005">
    <property type="protein sequence ID" value="TKR78061.1"/>
    <property type="molecule type" value="Genomic_DNA"/>
</dbReference>
<dbReference type="AlphaFoldDB" id="A0A4U5N7F5"/>
<feature type="compositionally biased region" description="Basic and acidic residues" evidence="1">
    <location>
        <begin position="193"/>
        <end position="220"/>
    </location>
</feature>
<evidence type="ECO:0000313" key="3">
    <source>
        <dbReference type="EMBL" id="TKR78061.1"/>
    </source>
</evidence>
<protein>
    <recommendedName>
        <fullName evidence="2">Centromere/kinetochore protein zw10 middle domain-containing protein</fullName>
    </recommendedName>
</protein>
<proteinExistence type="predicted"/>
<gene>
    <name evidence="3" type="ORF">L596_018929</name>
</gene>
<dbReference type="GO" id="GO:0006888">
    <property type="term" value="P:endoplasmic reticulum to Golgi vesicle-mediated transport"/>
    <property type="evidence" value="ECO:0007669"/>
    <property type="project" value="TreeGrafter"/>
</dbReference>
<feature type="domain" description="Centromere/kinetochore protein zw10 middle" evidence="2">
    <location>
        <begin position="1"/>
        <end position="167"/>
    </location>
</feature>
<dbReference type="STRING" id="34508.A0A4U5N7F5"/>
<dbReference type="GO" id="GO:1990423">
    <property type="term" value="C:RZZ complex"/>
    <property type="evidence" value="ECO:0007669"/>
    <property type="project" value="TreeGrafter"/>
</dbReference>
<dbReference type="GO" id="GO:0005737">
    <property type="term" value="C:cytoplasm"/>
    <property type="evidence" value="ECO:0007669"/>
    <property type="project" value="GOC"/>
</dbReference>
<evidence type="ECO:0000256" key="1">
    <source>
        <dbReference type="SAM" id="MobiDB-lite"/>
    </source>
</evidence>
<feature type="compositionally biased region" description="Basic and acidic residues" evidence="1">
    <location>
        <begin position="175"/>
        <end position="185"/>
    </location>
</feature>
<accession>A0A4U5N7F5</accession>
<feature type="region of interest" description="Disordered" evidence="1">
    <location>
        <begin position="175"/>
        <end position="226"/>
    </location>
</feature>
<dbReference type="OrthoDB" id="534815at2759"/>
<name>A0A4U5N7F5_STECR</name>
<dbReference type="InterPro" id="IPR048344">
    <property type="entry name" value="Zw10_middle"/>
</dbReference>